<dbReference type="Pfam" id="PF02163">
    <property type="entry name" value="Peptidase_M50"/>
    <property type="match status" value="1"/>
</dbReference>
<evidence type="ECO:0000256" key="6">
    <source>
        <dbReference type="ARBA" id="ARBA00022801"/>
    </source>
</evidence>
<evidence type="ECO:0000256" key="10">
    <source>
        <dbReference type="ARBA" id="ARBA00023136"/>
    </source>
</evidence>
<evidence type="ECO:0000256" key="9">
    <source>
        <dbReference type="ARBA" id="ARBA00023049"/>
    </source>
</evidence>
<dbReference type="STRING" id="1335048.AKL17_1933"/>
<gene>
    <name evidence="13" type="ORF">AKL17_1933</name>
</gene>
<dbReference type="InterPro" id="IPR004387">
    <property type="entry name" value="Pept_M50_Zn"/>
</dbReference>
<keyword evidence="6 11" id="KW-0378">Hydrolase</keyword>
<evidence type="ECO:0000259" key="12">
    <source>
        <dbReference type="PROSITE" id="PS50106"/>
    </source>
</evidence>
<feature type="transmembrane region" description="Helical" evidence="11">
    <location>
        <begin position="12"/>
        <end position="30"/>
    </location>
</feature>
<evidence type="ECO:0000256" key="1">
    <source>
        <dbReference type="ARBA" id="ARBA00001947"/>
    </source>
</evidence>
<dbReference type="EC" id="3.4.24.-" evidence="11"/>
<keyword evidence="4 13" id="KW-0645">Protease</keyword>
<comment type="subcellular location">
    <subcellularLocation>
        <location evidence="2">Membrane</location>
        <topology evidence="2">Multi-pass membrane protein</topology>
    </subcellularLocation>
</comment>
<dbReference type="GO" id="GO:0046872">
    <property type="term" value="F:metal ion binding"/>
    <property type="evidence" value="ECO:0007669"/>
    <property type="project" value="UniProtKB-KW"/>
</dbReference>
<evidence type="ECO:0000256" key="8">
    <source>
        <dbReference type="ARBA" id="ARBA00022989"/>
    </source>
</evidence>
<evidence type="ECO:0000256" key="4">
    <source>
        <dbReference type="ARBA" id="ARBA00022670"/>
    </source>
</evidence>
<keyword evidence="5 11" id="KW-0812">Transmembrane</keyword>
<dbReference type="OrthoDB" id="9782003at2"/>
<evidence type="ECO:0000313" key="14">
    <source>
        <dbReference type="Proteomes" id="UP000076128"/>
    </source>
</evidence>
<keyword evidence="14" id="KW-1185">Reference proteome</keyword>
<feature type="transmembrane region" description="Helical" evidence="11">
    <location>
        <begin position="376"/>
        <end position="398"/>
    </location>
</feature>
<evidence type="ECO:0000256" key="2">
    <source>
        <dbReference type="ARBA" id="ARBA00004141"/>
    </source>
</evidence>
<dbReference type="RefSeq" id="WP_066812722.1">
    <property type="nucleotide sequence ID" value="NZ_CP012661.1"/>
</dbReference>
<dbReference type="GO" id="GO:0004222">
    <property type="term" value="F:metalloendopeptidase activity"/>
    <property type="evidence" value="ECO:0007669"/>
    <property type="project" value="InterPro"/>
</dbReference>
<dbReference type="InterPro" id="IPR008915">
    <property type="entry name" value="Peptidase_M50"/>
</dbReference>
<keyword evidence="8 11" id="KW-1133">Transmembrane helix</keyword>
<feature type="transmembrane region" description="Helical" evidence="11">
    <location>
        <begin position="114"/>
        <end position="141"/>
    </location>
</feature>
<protein>
    <recommendedName>
        <fullName evidence="11">Zinc metalloprotease</fullName>
        <ecNumber evidence="11">3.4.24.-</ecNumber>
    </recommendedName>
</protein>
<dbReference type="AlphaFoldDB" id="A0A159Z2F7"/>
<dbReference type="NCBIfam" id="TIGR00054">
    <property type="entry name" value="RIP metalloprotease RseP"/>
    <property type="match status" value="1"/>
</dbReference>
<dbReference type="PROSITE" id="PS50106">
    <property type="entry name" value="PDZ"/>
    <property type="match status" value="1"/>
</dbReference>
<comment type="similarity">
    <text evidence="3 11">Belongs to the peptidase M50B family.</text>
</comment>
<feature type="domain" description="PDZ" evidence="12">
    <location>
        <begin position="221"/>
        <end position="251"/>
    </location>
</feature>
<dbReference type="EMBL" id="CP012661">
    <property type="protein sequence ID" value="AMY69182.1"/>
    <property type="molecule type" value="Genomic_DNA"/>
</dbReference>
<dbReference type="SMART" id="SM00228">
    <property type="entry name" value="PDZ"/>
    <property type="match status" value="1"/>
</dbReference>
<comment type="cofactor">
    <cofactor evidence="1 11">
        <name>Zn(2+)</name>
        <dbReference type="ChEBI" id="CHEBI:29105"/>
    </cofactor>
</comment>
<dbReference type="Proteomes" id="UP000076128">
    <property type="component" value="Chromosome"/>
</dbReference>
<dbReference type="KEGG" id="daa:AKL17_1933"/>
<sequence>MDLVTLLPSFGNLLYTLAAFVIALSVIVTVHEFGHYIIGRWSGIHAEVFSLGFGPVIYSRVDRRGTRWQVAALPLGGYVKFLGDANAASAGADEETMAQLTPGEKRHTMHGAPLWARAATVAAGPVFNFILSIALFAAIFMTVGVATDTPSVGATHALPGGIGGLRSGDEIRAIEGRPTPDYPALHEVADALPTLERMQYLVARAGGEATVEGPAVYPARVDTVSPDSAAMAAGLRPGDVILAIDGAPVRSFAELQGIVKAAGGAPLDLRVWREGEAEFEVTLTPKRTDLPLREGGFETRFLIGIGGGFFFEPVTRSVGPLEAVSAGAGQVSFVITSSLSALTHMVTGAISSCNLRGPLGIAETSGAAASAGFTDFIWFLAVLSTAVGLMNLFPIPVLDGGHLVFHAWEWAAGKPPPDGVMRVLMLLGLVLVLSLMAFGLTNDLFC</sequence>
<keyword evidence="10 11" id="KW-0472">Membrane</keyword>
<keyword evidence="7 11" id="KW-0862">Zinc</keyword>
<accession>A0A159Z2F7</accession>
<dbReference type="InterPro" id="IPR001478">
    <property type="entry name" value="PDZ"/>
</dbReference>
<organism evidence="13 14">
    <name type="scientific">Frigidibacter mobilis</name>
    <dbReference type="NCBI Taxonomy" id="1335048"/>
    <lineage>
        <taxon>Bacteria</taxon>
        <taxon>Pseudomonadati</taxon>
        <taxon>Pseudomonadota</taxon>
        <taxon>Alphaproteobacteria</taxon>
        <taxon>Rhodobacterales</taxon>
        <taxon>Paracoccaceae</taxon>
        <taxon>Frigidibacter</taxon>
    </lineage>
</organism>
<evidence type="ECO:0000256" key="5">
    <source>
        <dbReference type="ARBA" id="ARBA00022692"/>
    </source>
</evidence>
<dbReference type="CDD" id="cd06163">
    <property type="entry name" value="S2P-M50_PDZ_RseP-like"/>
    <property type="match status" value="1"/>
</dbReference>
<evidence type="ECO:0000313" key="13">
    <source>
        <dbReference type="EMBL" id="AMY69182.1"/>
    </source>
</evidence>
<dbReference type="PANTHER" id="PTHR42837">
    <property type="entry name" value="REGULATOR OF SIGMA-E PROTEASE RSEP"/>
    <property type="match status" value="1"/>
</dbReference>
<reference evidence="13 14" key="1">
    <citation type="submission" date="2015-09" db="EMBL/GenBank/DDBJ databases">
        <title>Complete genome sequence of Defluviimonas alba cai42t isolated from an oilfield in Xinjiang.</title>
        <authorList>
            <person name="Geng S."/>
            <person name="Pan X."/>
            <person name="Wu X."/>
        </authorList>
    </citation>
    <scope>NUCLEOTIDE SEQUENCE [LARGE SCALE GENOMIC DNA]</scope>
    <source>
        <strain evidence="14">cai42</strain>
    </source>
</reference>
<dbReference type="Pfam" id="PF17820">
    <property type="entry name" value="PDZ_6"/>
    <property type="match status" value="1"/>
</dbReference>
<dbReference type="GO" id="GO:0006508">
    <property type="term" value="P:proteolysis"/>
    <property type="evidence" value="ECO:0007669"/>
    <property type="project" value="UniProtKB-KW"/>
</dbReference>
<dbReference type="InterPro" id="IPR041489">
    <property type="entry name" value="PDZ_6"/>
</dbReference>
<evidence type="ECO:0000256" key="11">
    <source>
        <dbReference type="RuleBase" id="RU362031"/>
    </source>
</evidence>
<keyword evidence="9 11" id="KW-0482">Metalloprotease</keyword>
<dbReference type="PANTHER" id="PTHR42837:SF2">
    <property type="entry name" value="MEMBRANE METALLOPROTEASE ARASP2, CHLOROPLASTIC-RELATED"/>
    <property type="match status" value="1"/>
</dbReference>
<dbReference type="SUPFAM" id="SSF50156">
    <property type="entry name" value="PDZ domain-like"/>
    <property type="match status" value="2"/>
</dbReference>
<evidence type="ECO:0000256" key="3">
    <source>
        <dbReference type="ARBA" id="ARBA00007931"/>
    </source>
</evidence>
<dbReference type="GO" id="GO:0016020">
    <property type="term" value="C:membrane"/>
    <property type="evidence" value="ECO:0007669"/>
    <property type="project" value="UniProtKB-SubCell"/>
</dbReference>
<feature type="transmembrane region" description="Helical" evidence="11">
    <location>
        <begin position="419"/>
        <end position="440"/>
    </location>
</feature>
<proteinExistence type="inferred from homology"/>
<dbReference type="Gene3D" id="2.30.42.10">
    <property type="match status" value="1"/>
</dbReference>
<dbReference type="CDD" id="cd23081">
    <property type="entry name" value="cpPDZ_EcRseP-like"/>
    <property type="match status" value="1"/>
</dbReference>
<keyword evidence="11" id="KW-0479">Metal-binding</keyword>
<dbReference type="InterPro" id="IPR036034">
    <property type="entry name" value="PDZ_sf"/>
</dbReference>
<dbReference type="PATRIC" id="fig|1335048.3.peg.2015"/>
<name>A0A159Z2F7_9RHOB</name>
<evidence type="ECO:0000256" key="7">
    <source>
        <dbReference type="ARBA" id="ARBA00022833"/>
    </source>
</evidence>